<comment type="subcellular location">
    <subcellularLocation>
        <location evidence="1">Cytoplasm</location>
    </subcellularLocation>
</comment>
<keyword evidence="7" id="KW-0804">Transcription</keyword>
<evidence type="ECO:0000313" key="11">
    <source>
        <dbReference type="EMBL" id="WEK53601.1"/>
    </source>
</evidence>
<organism evidence="11 12">
    <name type="scientific">Candidatus Cohnella colombiensis</name>
    <dbReference type="NCBI Taxonomy" id="3121368"/>
    <lineage>
        <taxon>Bacteria</taxon>
        <taxon>Bacillati</taxon>
        <taxon>Bacillota</taxon>
        <taxon>Bacilli</taxon>
        <taxon>Bacillales</taxon>
        <taxon>Paenibacillaceae</taxon>
        <taxon>Cohnella</taxon>
    </lineage>
</organism>
<keyword evidence="3 8" id="KW-0597">Phosphoprotein</keyword>
<accession>A0AA95JB37</accession>
<dbReference type="PROSITE" id="PS01124">
    <property type="entry name" value="HTH_ARAC_FAMILY_2"/>
    <property type="match status" value="1"/>
</dbReference>
<dbReference type="Gene3D" id="3.40.50.2300">
    <property type="match status" value="1"/>
</dbReference>
<dbReference type="InterPro" id="IPR020449">
    <property type="entry name" value="Tscrpt_reg_AraC-type_HTH"/>
</dbReference>
<dbReference type="InterPro" id="IPR051552">
    <property type="entry name" value="HptR"/>
</dbReference>
<dbReference type="GO" id="GO:0043565">
    <property type="term" value="F:sequence-specific DNA binding"/>
    <property type="evidence" value="ECO:0007669"/>
    <property type="project" value="InterPro"/>
</dbReference>
<dbReference type="SMART" id="SM00342">
    <property type="entry name" value="HTH_ARAC"/>
    <property type="match status" value="1"/>
</dbReference>
<dbReference type="InterPro" id="IPR018060">
    <property type="entry name" value="HTH_AraC"/>
</dbReference>
<proteinExistence type="predicted"/>
<dbReference type="CDD" id="cd17536">
    <property type="entry name" value="REC_YesN-like"/>
    <property type="match status" value="1"/>
</dbReference>
<dbReference type="SUPFAM" id="SSF46689">
    <property type="entry name" value="Homeodomain-like"/>
    <property type="match status" value="2"/>
</dbReference>
<evidence type="ECO:0000259" key="10">
    <source>
        <dbReference type="PROSITE" id="PS50110"/>
    </source>
</evidence>
<dbReference type="SMART" id="SM00448">
    <property type="entry name" value="REC"/>
    <property type="match status" value="1"/>
</dbReference>
<evidence type="ECO:0000256" key="2">
    <source>
        <dbReference type="ARBA" id="ARBA00022490"/>
    </source>
</evidence>
<dbReference type="GO" id="GO:0005737">
    <property type="term" value="C:cytoplasm"/>
    <property type="evidence" value="ECO:0007669"/>
    <property type="project" value="UniProtKB-SubCell"/>
</dbReference>
<dbReference type="GO" id="GO:0003700">
    <property type="term" value="F:DNA-binding transcription factor activity"/>
    <property type="evidence" value="ECO:0007669"/>
    <property type="project" value="InterPro"/>
</dbReference>
<dbReference type="PANTHER" id="PTHR42713:SF3">
    <property type="entry name" value="TRANSCRIPTIONAL REGULATORY PROTEIN HPTR"/>
    <property type="match status" value="1"/>
</dbReference>
<dbReference type="PROSITE" id="PS00041">
    <property type="entry name" value="HTH_ARAC_FAMILY_1"/>
    <property type="match status" value="1"/>
</dbReference>
<evidence type="ECO:0000256" key="1">
    <source>
        <dbReference type="ARBA" id="ARBA00004496"/>
    </source>
</evidence>
<dbReference type="PANTHER" id="PTHR42713">
    <property type="entry name" value="HISTIDINE KINASE-RELATED"/>
    <property type="match status" value="1"/>
</dbReference>
<sequence length="534" mass="61100">MLTMLVVDDEIYALKGITQGIDWSDLPIGTILEAENVAEAMRHIQQHQVDLVISDIEMPGQNGIALLRQIREIAPNTLTVFLTGHARFEYAQEALQQGCFDYVLKPVDHSVLKDIVRRAIEEIERRREQMNFENTLDEYRTQWTQQLPILVERFWQDVLLGKSLSSANRLNRELALYDIPLEADGRVLPVLLSVEHWEVELDDRDESIMEYAVRKAASEIILGDHAGTIMQDRNELNLVLLYDEQLDRQKLMAQCAQYVRACNDYFHCRVSCYVGEPVRIGDLTSALDRLTQLERANVSSPQTVIDSTHNNEVVSGVGGASLPHFSEWAAMLDNSNFEELARSIDTTLNQFAMESSSRETLELFYYSFMHLLYQAANRKGLSIYDLITAQEMQEGQSVRTPALMQTWACKVLNKAGQAIADRGRDTSAIITKIQAYIQDNLHQELSRDDIANIVYRNPAYLSRLFRKETGLSLSDYIVQMKIEKVKKLLIETNDKISNIAEGLGYMHFSYFAKLFKKVTGLTPQEYRKKNQNMP</sequence>
<dbReference type="Proteomes" id="UP001178662">
    <property type="component" value="Chromosome"/>
</dbReference>
<dbReference type="InterPro" id="IPR018062">
    <property type="entry name" value="HTH_AraC-typ_CS"/>
</dbReference>
<feature type="modified residue" description="4-aspartylphosphate" evidence="8">
    <location>
        <position position="55"/>
    </location>
</feature>
<feature type="domain" description="HTH araC/xylS-type" evidence="9">
    <location>
        <begin position="431"/>
        <end position="529"/>
    </location>
</feature>
<dbReference type="SUPFAM" id="SSF52172">
    <property type="entry name" value="CheY-like"/>
    <property type="match status" value="1"/>
</dbReference>
<keyword evidence="12" id="KW-1185">Reference proteome</keyword>
<evidence type="ECO:0000259" key="9">
    <source>
        <dbReference type="PROSITE" id="PS01124"/>
    </source>
</evidence>
<dbReference type="Pfam" id="PF00072">
    <property type="entry name" value="Response_reg"/>
    <property type="match status" value="1"/>
</dbReference>
<dbReference type="Pfam" id="PF12833">
    <property type="entry name" value="HTH_18"/>
    <property type="match status" value="1"/>
</dbReference>
<feature type="domain" description="Response regulatory" evidence="10">
    <location>
        <begin position="3"/>
        <end position="120"/>
    </location>
</feature>
<dbReference type="PRINTS" id="PR00032">
    <property type="entry name" value="HTHARAC"/>
</dbReference>
<reference evidence="11" key="1">
    <citation type="submission" date="2023-03" db="EMBL/GenBank/DDBJ databases">
        <title>Andean soil-derived lignocellulolytic bacterial consortium as a source of novel taxa and putative plastic-active enzymes.</title>
        <authorList>
            <person name="Diaz-Garcia L."/>
            <person name="Chuvochina M."/>
            <person name="Feuerriegel G."/>
            <person name="Bunk B."/>
            <person name="Sproer C."/>
            <person name="Streit W.R."/>
            <person name="Rodriguez L.M."/>
            <person name="Overmann J."/>
            <person name="Jimenez D.J."/>
        </authorList>
    </citation>
    <scope>NUCLEOTIDE SEQUENCE</scope>
    <source>
        <strain evidence="11">MAG 2441</strain>
    </source>
</reference>
<gene>
    <name evidence="11" type="ORF">P0Y55_13570</name>
</gene>
<evidence type="ECO:0000256" key="6">
    <source>
        <dbReference type="ARBA" id="ARBA00023125"/>
    </source>
</evidence>
<keyword evidence="4" id="KW-0902">Two-component regulatory system</keyword>
<evidence type="ECO:0000256" key="8">
    <source>
        <dbReference type="PROSITE-ProRule" id="PRU00169"/>
    </source>
</evidence>
<protein>
    <submittedName>
        <fullName evidence="11">Response regulator</fullName>
    </submittedName>
</protein>
<dbReference type="InterPro" id="IPR011006">
    <property type="entry name" value="CheY-like_superfamily"/>
</dbReference>
<dbReference type="Gene3D" id="1.10.10.60">
    <property type="entry name" value="Homeodomain-like"/>
    <property type="match status" value="2"/>
</dbReference>
<name>A0AA95JB37_9BACL</name>
<evidence type="ECO:0000256" key="5">
    <source>
        <dbReference type="ARBA" id="ARBA00023015"/>
    </source>
</evidence>
<evidence type="ECO:0000256" key="7">
    <source>
        <dbReference type="ARBA" id="ARBA00023163"/>
    </source>
</evidence>
<dbReference type="PROSITE" id="PS50110">
    <property type="entry name" value="RESPONSE_REGULATORY"/>
    <property type="match status" value="1"/>
</dbReference>
<evidence type="ECO:0000256" key="3">
    <source>
        <dbReference type="ARBA" id="ARBA00022553"/>
    </source>
</evidence>
<keyword evidence="6" id="KW-0238">DNA-binding</keyword>
<keyword evidence="5" id="KW-0805">Transcription regulation</keyword>
<dbReference type="AlphaFoldDB" id="A0AA95JB37"/>
<keyword evidence="2" id="KW-0963">Cytoplasm</keyword>
<dbReference type="GO" id="GO:0000160">
    <property type="term" value="P:phosphorelay signal transduction system"/>
    <property type="evidence" value="ECO:0007669"/>
    <property type="project" value="UniProtKB-KW"/>
</dbReference>
<dbReference type="InterPro" id="IPR009057">
    <property type="entry name" value="Homeodomain-like_sf"/>
</dbReference>
<evidence type="ECO:0000313" key="12">
    <source>
        <dbReference type="Proteomes" id="UP001178662"/>
    </source>
</evidence>
<dbReference type="InterPro" id="IPR001789">
    <property type="entry name" value="Sig_transdc_resp-reg_receiver"/>
</dbReference>
<evidence type="ECO:0000256" key="4">
    <source>
        <dbReference type="ARBA" id="ARBA00023012"/>
    </source>
</evidence>
<dbReference type="EMBL" id="CP119317">
    <property type="protein sequence ID" value="WEK53601.1"/>
    <property type="molecule type" value="Genomic_DNA"/>
</dbReference>